<dbReference type="AlphaFoldDB" id="A0A6B9FH99"/>
<reference evidence="3 4" key="2">
    <citation type="journal article" date="2013" name="Genome Announc.">
        <title>Draft Genome Sequence of Methylobacterium mesophilicum Strain SR1.6/6, Isolated from Citrus sinensis.</title>
        <authorList>
            <person name="Marinho Almeida D."/>
            <person name="Dini-Andreote F."/>
            <person name="Camargo Neves A.A."/>
            <person name="Juca Ramos R.T."/>
            <person name="Andreote F.D."/>
            <person name="Carneiro A.R."/>
            <person name="Oliveira de Souza Lima A."/>
            <person name="Caracciolo Gomes de Sa P.H."/>
            <person name="Ribeiro Barbosa M.S."/>
            <person name="Araujo W.L."/>
            <person name="Silva A."/>
        </authorList>
    </citation>
    <scope>NUCLEOTIDE SEQUENCE [LARGE SCALE GENOMIC DNA]</scope>
    <source>
        <strain evidence="3 4">SR1.6/6</strain>
    </source>
</reference>
<protein>
    <submittedName>
        <fullName evidence="3">Universal stress protein</fullName>
    </submittedName>
</protein>
<feature type="domain" description="UspA" evidence="2">
    <location>
        <begin position="198"/>
        <end position="269"/>
    </location>
</feature>
<organism evidence="3 4">
    <name type="scientific">Methylobacterium mesophilicum SR1.6/6</name>
    <dbReference type="NCBI Taxonomy" id="908290"/>
    <lineage>
        <taxon>Bacteria</taxon>
        <taxon>Pseudomonadati</taxon>
        <taxon>Pseudomonadota</taxon>
        <taxon>Alphaproteobacteria</taxon>
        <taxon>Hyphomicrobiales</taxon>
        <taxon>Methylobacteriaceae</taxon>
        <taxon>Methylobacterium</taxon>
    </lineage>
</organism>
<dbReference type="RefSeq" id="WP_010684816.1">
    <property type="nucleotide sequence ID" value="NZ_CP043538.1"/>
</dbReference>
<evidence type="ECO:0000259" key="2">
    <source>
        <dbReference type="Pfam" id="PF00582"/>
    </source>
</evidence>
<evidence type="ECO:0000256" key="1">
    <source>
        <dbReference type="ARBA" id="ARBA00008791"/>
    </source>
</evidence>
<dbReference type="SUPFAM" id="SSF52402">
    <property type="entry name" value="Adenine nucleotide alpha hydrolases-like"/>
    <property type="match status" value="2"/>
</dbReference>
<name>A0A6B9FH99_9HYPH</name>
<evidence type="ECO:0000313" key="4">
    <source>
        <dbReference type="Proteomes" id="UP000012488"/>
    </source>
</evidence>
<dbReference type="Pfam" id="PF00582">
    <property type="entry name" value="Usp"/>
    <property type="match status" value="2"/>
</dbReference>
<sequence length="271" mass="28935">MRISNILVSVDLGAAATDRVRLAADIAGRFEATLTGVAARQLVTMIPVESPDASERIFEIEETRAKEELAEARALFVREAGERAGTAWRGALAEPLAYLVEQARAADLVVVGRQGPADGDPGLMGVAAGALLMEVGRPVLVAPPGVERLAAKRMVVAWKDTREARRAVHDALPFLVRADQVHVAVAGPDARREGVADVAAYLSGHGVSVATHLLHQPEIGAADEILRFARREDADLIVMGAYGHSRLREWVFGGATRDMLQGTSLSCLMSH</sequence>
<dbReference type="Gene3D" id="3.40.50.12370">
    <property type="match status" value="1"/>
</dbReference>
<dbReference type="KEGG" id="mmes:MMSR116_09220"/>
<feature type="domain" description="UspA" evidence="2">
    <location>
        <begin position="4"/>
        <end position="142"/>
    </location>
</feature>
<evidence type="ECO:0000313" key="3">
    <source>
        <dbReference type="EMBL" id="QGY02041.1"/>
    </source>
</evidence>
<reference evidence="3 4" key="1">
    <citation type="journal article" date="2012" name="Genet. Mol. Biol.">
        <title>Analysis of 16S rRNA and mxaF genes revealing insights into Methylobacterium niche-specific plant association.</title>
        <authorList>
            <person name="Dourado M.N."/>
            <person name="Andreote F.D."/>
            <person name="Dini-Andreote F."/>
            <person name="Conti R."/>
            <person name="Araujo J.M."/>
            <person name="Araujo W.L."/>
        </authorList>
    </citation>
    <scope>NUCLEOTIDE SEQUENCE [LARGE SCALE GENOMIC DNA]</scope>
    <source>
        <strain evidence="3 4">SR1.6/6</strain>
    </source>
</reference>
<dbReference type="CDD" id="cd00293">
    <property type="entry name" value="USP-like"/>
    <property type="match status" value="1"/>
</dbReference>
<accession>A0A6B9FH99</accession>
<proteinExistence type="inferred from homology"/>
<dbReference type="PANTHER" id="PTHR46268">
    <property type="entry name" value="STRESS RESPONSE PROTEIN NHAX"/>
    <property type="match status" value="1"/>
</dbReference>
<dbReference type="OrthoDB" id="9804721at2"/>
<dbReference type="PANTHER" id="PTHR46268:SF15">
    <property type="entry name" value="UNIVERSAL STRESS PROTEIN HP_0031"/>
    <property type="match status" value="1"/>
</dbReference>
<gene>
    <name evidence="3" type="ORF">MMSR116_09220</name>
</gene>
<dbReference type="EMBL" id="CP043538">
    <property type="protein sequence ID" value="QGY02041.1"/>
    <property type="molecule type" value="Genomic_DNA"/>
</dbReference>
<comment type="similarity">
    <text evidence="1">Belongs to the universal stress protein A family.</text>
</comment>
<dbReference type="Proteomes" id="UP000012488">
    <property type="component" value="Chromosome"/>
</dbReference>
<dbReference type="InterPro" id="IPR006016">
    <property type="entry name" value="UspA"/>
</dbReference>